<feature type="compositionally biased region" description="Polar residues" evidence="1">
    <location>
        <begin position="68"/>
        <end position="82"/>
    </location>
</feature>
<dbReference type="OrthoDB" id="2138957at2"/>
<reference evidence="3 4" key="1">
    <citation type="journal article" date="2017" name="Int. J. Syst. Evol. Microbiol.">
        <title>Bacillus mangrovi sp. nov., isolated from a sediment sample from a mangrove forest.</title>
        <authorList>
            <person name="Gupta V."/>
            <person name="Singh P.K."/>
            <person name="Korpole S."/>
            <person name="Tanuku N.R.S."/>
            <person name="Pinnaka A.K."/>
        </authorList>
    </citation>
    <scope>NUCLEOTIDE SEQUENCE [LARGE SCALE GENOMIC DNA]</scope>
    <source>
        <strain evidence="3 4">KCTC 33872</strain>
    </source>
</reference>
<feature type="transmembrane region" description="Helical" evidence="2">
    <location>
        <begin position="6"/>
        <end position="26"/>
    </location>
</feature>
<keyword evidence="2" id="KW-0472">Membrane</keyword>
<comment type="caution">
    <text evidence="3">The sequence shown here is derived from an EMBL/GenBank/DDBJ whole genome shotgun (WGS) entry which is preliminary data.</text>
</comment>
<dbReference type="Proteomes" id="UP000434639">
    <property type="component" value="Unassembled WGS sequence"/>
</dbReference>
<dbReference type="EMBL" id="WMIB01000001">
    <property type="protein sequence ID" value="MTH52424.1"/>
    <property type="molecule type" value="Genomic_DNA"/>
</dbReference>
<evidence type="ECO:0000256" key="2">
    <source>
        <dbReference type="SAM" id="Phobius"/>
    </source>
</evidence>
<proteinExistence type="predicted"/>
<keyword evidence="2" id="KW-0812">Transmembrane</keyword>
<feature type="region of interest" description="Disordered" evidence="1">
    <location>
        <begin position="66"/>
        <end position="89"/>
    </location>
</feature>
<keyword evidence="2" id="KW-1133">Transmembrane helix</keyword>
<organism evidence="3 4">
    <name type="scientific">Metabacillus mangrovi</name>
    <dbReference type="NCBI Taxonomy" id="1491830"/>
    <lineage>
        <taxon>Bacteria</taxon>
        <taxon>Bacillati</taxon>
        <taxon>Bacillota</taxon>
        <taxon>Bacilli</taxon>
        <taxon>Bacillales</taxon>
        <taxon>Bacillaceae</taxon>
        <taxon>Metabacillus</taxon>
    </lineage>
</organism>
<protein>
    <recommendedName>
        <fullName evidence="5">Aminodeoxychorismate lyase</fullName>
    </recommendedName>
</protein>
<accession>A0A7X2V3T8</accession>
<dbReference type="RefSeq" id="WP_155110926.1">
    <property type="nucleotide sequence ID" value="NZ_WMIB01000001.1"/>
</dbReference>
<evidence type="ECO:0000256" key="1">
    <source>
        <dbReference type="SAM" id="MobiDB-lite"/>
    </source>
</evidence>
<evidence type="ECO:0000313" key="3">
    <source>
        <dbReference type="EMBL" id="MTH52424.1"/>
    </source>
</evidence>
<sequence>MSRKSIQAFSAGIISATAILSITYFLTPDEKAESADLTEKQVNTYLASEGKVSIQRKDYESLIKTKEAFSTQKKPQNPTPSKDQNKTPEQEFYRIFIHDGMSIDAIADQLEEGQVIQSSEDFSKYLIDAGLHTKIRQGNFKLPTGRTNEEAAKLLVK</sequence>
<evidence type="ECO:0008006" key="5">
    <source>
        <dbReference type="Google" id="ProtNLM"/>
    </source>
</evidence>
<name>A0A7X2V3T8_9BACI</name>
<dbReference type="Gene3D" id="3.30.1490.480">
    <property type="entry name" value="Endolytic murein transglycosylase"/>
    <property type="match status" value="1"/>
</dbReference>
<dbReference type="AlphaFoldDB" id="A0A7X2V3T8"/>
<gene>
    <name evidence="3" type="ORF">GKZ89_03320</name>
</gene>
<evidence type="ECO:0000313" key="4">
    <source>
        <dbReference type="Proteomes" id="UP000434639"/>
    </source>
</evidence>
<keyword evidence="4" id="KW-1185">Reference proteome</keyword>